<evidence type="ECO:0000256" key="9">
    <source>
        <dbReference type="ARBA" id="ARBA00055191"/>
    </source>
</evidence>
<dbReference type="AlphaFoldDB" id="A0A371H1T6"/>
<comment type="catalytic activity">
    <reaction evidence="7">
        <text>dimethylallyl diphosphate + ATP = N(6)-(dimethylallyl)adenosine 5'-triphosphate + diphosphate</text>
        <dbReference type="Rhea" id="RHEA:36331"/>
        <dbReference type="ChEBI" id="CHEBI:30616"/>
        <dbReference type="ChEBI" id="CHEBI:33019"/>
        <dbReference type="ChEBI" id="CHEBI:57623"/>
        <dbReference type="ChEBI" id="CHEBI:73532"/>
        <dbReference type="EC" id="2.5.1.112"/>
    </reaction>
</comment>
<dbReference type="GO" id="GO:0006400">
    <property type="term" value="P:tRNA modification"/>
    <property type="evidence" value="ECO:0007669"/>
    <property type="project" value="TreeGrafter"/>
</dbReference>
<accession>A0A371H1T6</accession>
<dbReference type="GO" id="GO:0009691">
    <property type="term" value="P:cytokinin biosynthetic process"/>
    <property type="evidence" value="ECO:0007669"/>
    <property type="project" value="UniProtKB-KW"/>
</dbReference>
<evidence type="ECO:0000256" key="7">
    <source>
        <dbReference type="ARBA" id="ARBA00051744"/>
    </source>
</evidence>
<keyword evidence="12" id="KW-1185">Reference proteome</keyword>
<dbReference type="FunFam" id="1.10.287.890:FF:000002">
    <property type="entry name" value="Adenylate isopentenyltransferase 5, chloroplastic"/>
    <property type="match status" value="1"/>
</dbReference>
<evidence type="ECO:0000256" key="4">
    <source>
        <dbReference type="ARBA" id="ARBA00022741"/>
    </source>
</evidence>
<dbReference type="PANTHER" id="PTHR11088:SF59">
    <property type="entry name" value="ADENYLATE ISOPENTENYLTRANSFERASE"/>
    <property type="match status" value="1"/>
</dbReference>
<dbReference type="STRING" id="157652.A0A371H1T6"/>
<reference evidence="11" key="1">
    <citation type="submission" date="2018-05" db="EMBL/GenBank/DDBJ databases">
        <title>Draft genome of Mucuna pruriens seed.</title>
        <authorList>
            <person name="Nnadi N.E."/>
            <person name="Vos R."/>
            <person name="Hasami M.H."/>
            <person name="Devisetty U.K."/>
            <person name="Aguiy J.C."/>
        </authorList>
    </citation>
    <scope>NUCLEOTIDE SEQUENCE [LARGE SCALE GENOMIC DNA]</scope>
    <source>
        <strain evidence="11">JCA_2017</strain>
    </source>
</reference>
<dbReference type="GO" id="GO:0052381">
    <property type="term" value="F:tRNA dimethylallyltransferase activity"/>
    <property type="evidence" value="ECO:0007669"/>
    <property type="project" value="TreeGrafter"/>
</dbReference>
<dbReference type="OrthoDB" id="775260at2759"/>
<protein>
    <recommendedName>
        <fullName evidence="10">adenylate dimethylallyltransferase (ADP/ATP-dependent)</fullName>
        <ecNumber evidence="10">2.5.1.112</ecNumber>
    </recommendedName>
</protein>
<evidence type="ECO:0000313" key="11">
    <source>
        <dbReference type="EMBL" id="RDX96646.1"/>
    </source>
</evidence>
<feature type="non-terminal residue" evidence="11">
    <location>
        <position position="1"/>
    </location>
</feature>
<evidence type="ECO:0000256" key="8">
    <source>
        <dbReference type="ARBA" id="ARBA00052386"/>
    </source>
</evidence>
<evidence type="ECO:0000256" key="1">
    <source>
        <dbReference type="ARBA" id="ARBA00005842"/>
    </source>
</evidence>
<comment type="similarity">
    <text evidence="1">Belongs to the IPP transferase family.</text>
</comment>
<dbReference type="GO" id="GO:0009824">
    <property type="term" value="F:AMP dimethylallyltransferase activity"/>
    <property type="evidence" value="ECO:0007669"/>
    <property type="project" value="UniProtKB-ARBA"/>
</dbReference>
<proteinExistence type="inferred from homology"/>
<organism evidence="11 12">
    <name type="scientific">Mucuna pruriens</name>
    <name type="common">Velvet bean</name>
    <name type="synonym">Dolichos pruriens</name>
    <dbReference type="NCBI Taxonomy" id="157652"/>
    <lineage>
        <taxon>Eukaryota</taxon>
        <taxon>Viridiplantae</taxon>
        <taxon>Streptophyta</taxon>
        <taxon>Embryophyta</taxon>
        <taxon>Tracheophyta</taxon>
        <taxon>Spermatophyta</taxon>
        <taxon>Magnoliopsida</taxon>
        <taxon>eudicotyledons</taxon>
        <taxon>Gunneridae</taxon>
        <taxon>Pentapetalae</taxon>
        <taxon>rosids</taxon>
        <taxon>fabids</taxon>
        <taxon>Fabales</taxon>
        <taxon>Fabaceae</taxon>
        <taxon>Papilionoideae</taxon>
        <taxon>50 kb inversion clade</taxon>
        <taxon>NPAAA clade</taxon>
        <taxon>indigoferoid/millettioid clade</taxon>
        <taxon>Phaseoleae</taxon>
        <taxon>Mucuna</taxon>
    </lineage>
</organism>
<dbReference type="InterPro" id="IPR039657">
    <property type="entry name" value="Dimethylallyltransferase"/>
</dbReference>
<sequence length="310" mass="35023">MAPITCSAPSVVSKKKVLFIMGATGTGKTKLSINLGTQFPSEIINSDKIQVYKGLDIITNKVQESERCAIPHHLLGIIDDLDYDFTVDDFCKRVLDTLDLIIENDHLPIIVGGSNTYLTTLLEDPNIAFRSKYDCCFIWLDVSLPVLFQYLDKRVDEMLDAGVVDEIREVFVPGADYSRGIRRAIGVPELGDYFLVEKEITEEAQKEKMLQHAIAKTKENTCNLAEMQLLKIHRMNYELGWGMSKIDSTQVFEAILKGEDYKKLYQEIVYKPSMEIVIRFLEETTQEGGKTPHQNGEQVVNFASNNIKSG</sequence>
<keyword evidence="3" id="KW-0203">Cytokinin biosynthesis</keyword>
<dbReference type="EC" id="2.5.1.112" evidence="10"/>
<dbReference type="SUPFAM" id="SSF52540">
    <property type="entry name" value="P-loop containing nucleoside triphosphate hydrolases"/>
    <property type="match status" value="1"/>
</dbReference>
<dbReference type="EMBL" id="QJKJ01003840">
    <property type="protein sequence ID" value="RDX96646.1"/>
    <property type="molecule type" value="Genomic_DNA"/>
</dbReference>
<evidence type="ECO:0000256" key="6">
    <source>
        <dbReference type="ARBA" id="ARBA00022946"/>
    </source>
</evidence>
<dbReference type="Gene3D" id="3.40.50.300">
    <property type="entry name" value="P-loop containing nucleotide triphosphate hydrolases"/>
    <property type="match status" value="1"/>
</dbReference>
<evidence type="ECO:0000313" key="12">
    <source>
        <dbReference type="Proteomes" id="UP000257109"/>
    </source>
</evidence>
<dbReference type="Gene3D" id="1.10.287.890">
    <property type="entry name" value="Crystal structure of tRNA isopentenylpyrophosphate transferase (bh2366) domain"/>
    <property type="match status" value="1"/>
</dbReference>
<keyword evidence="5" id="KW-0067">ATP-binding</keyword>
<dbReference type="PANTHER" id="PTHR11088">
    <property type="entry name" value="TRNA DIMETHYLALLYLTRANSFERASE"/>
    <property type="match status" value="1"/>
</dbReference>
<dbReference type="GO" id="GO:0005524">
    <property type="term" value="F:ATP binding"/>
    <property type="evidence" value="ECO:0007669"/>
    <property type="project" value="UniProtKB-KW"/>
</dbReference>
<name>A0A371H1T6_MUCPR</name>
<comment type="caution">
    <text evidence="11">The sequence shown here is derived from an EMBL/GenBank/DDBJ whole genome shotgun (WGS) entry which is preliminary data.</text>
</comment>
<dbReference type="InterPro" id="IPR027417">
    <property type="entry name" value="P-loop_NTPase"/>
</dbReference>
<comment type="catalytic activity">
    <reaction evidence="8">
        <text>dimethylallyl diphosphate + ADP = N(6)-(dimethylallyl)adenosine 5'-diphosphate + diphosphate</text>
        <dbReference type="Rhea" id="RHEA:36327"/>
        <dbReference type="ChEBI" id="CHEBI:33019"/>
        <dbReference type="ChEBI" id="CHEBI:57623"/>
        <dbReference type="ChEBI" id="CHEBI:73533"/>
        <dbReference type="ChEBI" id="CHEBI:456216"/>
        <dbReference type="EC" id="2.5.1.112"/>
    </reaction>
</comment>
<evidence type="ECO:0000256" key="5">
    <source>
        <dbReference type="ARBA" id="ARBA00022840"/>
    </source>
</evidence>
<comment type="function">
    <text evidence="9">Involved in cytokinin biosynthesis. Catalyzes the transfer of an isopentenyl group from dimethylallyl diphosphate (DMAPP) to ATP and ADP.</text>
</comment>
<keyword evidence="4" id="KW-0547">Nucleotide-binding</keyword>
<evidence type="ECO:0000256" key="10">
    <source>
        <dbReference type="ARBA" id="ARBA00066838"/>
    </source>
</evidence>
<dbReference type="Pfam" id="PF01715">
    <property type="entry name" value="IPPT"/>
    <property type="match status" value="2"/>
</dbReference>
<keyword evidence="2" id="KW-0808">Transferase</keyword>
<gene>
    <name evidence="11" type="primary">IPT5</name>
    <name evidence="11" type="ORF">CR513_20669</name>
</gene>
<dbReference type="GO" id="GO:0052622">
    <property type="term" value="F:ATP/ADP dimethylallyltransferase activity"/>
    <property type="evidence" value="ECO:0007669"/>
    <property type="project" value="UniProtKB-EC"/>
</dbReference>
<dbReference type="Proteomes" id="UP000257109">
    <property type="component" value="Unassembled WGS sequence"/>
</dbReference>
<evidence type="ECO:0000256" key="2">
    <source>
        <dbReference type="ARBA" id="ARBA00022679"/>
    </source>
</evidence>
<keyword evidence="6" id="KW-0809">Transit peptide</keyword>
<evidence type="ECO:0000256" key="3">
    <source>
        <dbReference type="ARBA" id="ARBA00022712"/>
    </source>
</evidence>
<dbReference type="GO" id="GO:0005739">
    <property type="term" value="C:mitochondrion"/>
    <property type="evidence" value="ECO:0007669"/>
    <property type="project" value="TreeGrafter"/>
</dbReference>